<sequence length="79" mass="9254">MESRRKVDESLSLRCRPNALQASGSEPNRQKKVMTLHEKEKLLDMFREGVRFVVEKEVKDEQASSLDWFREASKDILIC</sequence>
<reference evidence="1" key="1">
    <citation type="submission" date="2023-08" db="EMBL/GenBank/DDBJ databases">
        <authorList>
            <person name="Alioto T."/>
            <person name="Alioto T."/>
            <person name="Gomez Garrido J."/>
        </authorList>
    </citation>
    <scope>NUCLEOTIDE SEQUENCE</scope>
</reference>
<organism evidence="1 2">
    <name type="scientific">Octopus vulgaris</name>
    <name type="common">Common octopus</name>
    <dbReference type="NCBI Taxonomy" id="6645"/>
    <lineage>
        <taxon>Eukaryota</taxon>
        <taxon>Metazoa</taxon>
        <taxon>Spiralia</taxon>
        <taxon>Lophotrochozoa</taxon>
        <taxon>Mollusca</taxon>
        <taxon>Cephalopoda</taxon>
        <taxon>Coleoidea</taxon>
        <taxon>Octopodiformes</taxon>
        <taxon>Octopoda</taxon>
        <taxon>Incirrata</taxon>
        <taxon>Octopodidae</taxon>
        <taxon>Octopus</taxon>
    </lineage>
</organism>
<proteinExistence type="predicted"/>
<name>A0AA36AUA0_OCTVU</name>
<gene>
    <name evidence="1" type="ORF">OCTVUL_1B014738</name>
</gene>
<accession>A0AA36AUA0</accession>
<dbReference type="Proteomes" id="UP001162480">
    <property type="component" value="Chromosome 4"/>
</dbReference>
<protein>
    <submittedName>
        <fullName evidence="1">Uncharacterized protein</fullName>
    </submittedName>
</protein>
<keyword evidence="2" id="KW-1185">Reference proteome</keyword>
<evidence type="ECO:0000313" key="1">
    <source>
        <dbReference type="EMBL" id="CAI9721347.1"/>
    </source>
</evidence>
<evidence type="ECO:0000313" key="2">
    <source>
        <dbReference type="Proteomes" id="UP001162480"/>
    </source>
</evidence>
<dbReference type="EMBL" id="OX597817">
    <property type="protein sequence ID" value="CAI9721347.1"/>
    <property type="molecule type" value="Genomic_DNA"/>
</dbReference>
<dbReference type="AlphaFoldDB" id="A0AA36AUA0"/>